<dbReference type="AlphaFoldDB" id="A0A158BYW4"/>
<keyword evidence="7" id="KW-1185">Reference proteome</keyword>
<accession>A0A158BYW4</accession>
<gene>
    <name evidence="6" type="ORF">AWB79_04440</name>
</gene>
<dbReference type="SMART" id="SM00138">
    <property type="entry name" value="MeTrc"/>
    <property type="match status" value="1"/>
</dbReference>
<dbReference type="PRINTS" id="PR00996">
    <property type="entry name" value="CHERMTFRASE"/>
</dbReference>
<evidence type="ECO:0000256" key="3">
    <source>
        <dbReference type="ARBA" id="ARBA00022691"/>
    </source>
</evidence>
<comment type="caution">
    <text evidence="6">The sequence shown here is derived from an EMBL/GenBank/DDBJ whole genome shotgun (WGS) entry which is preliminary data.</text>
</comment>
<dbReference type="Gene3D" id="3.40.50.150">
    <property type="entry name" value="Vaccinia Virus protein VP39"/>
    <property type="match status" value="1"/>
</dbReference>
<dbReference type="InterPro" id="IPR000780">
    <property type="entry name" value="CheR_MeTrfase"/>
</dbReference>
<evidence type="ECO:0000256" key="1">
    <source>
        <dbReference type="ARBA" id="ARBA00022603"/>
    </source>
</evidence>
<organism evidence="6 7">
    <name type="scientific">Caballeronia hypogeia</name>
    <dbReference type="NCBI Taxonomy" id="1777140"/>
    <lineage>
        <taxon>Bacteria</taxon>
        <taxon>Pseudomonadati</taxon>
        <taxon>Pseudomonadota</taxon>
        <taxon>Betaproteobacteria</taxon>
        <taxon>Burkholderiales</taxon>
        <taxon>Burkholderiaceae</taxon>
        <taxon>Caballeronia</taxon>
    </lineage>
</organism>
<keyword evidence="1 6" id="KW-0489">Methyltransferase</keyword>
<dbReference type="PANTHER" id="PTHR24422">
    <property type="entry name" value="CHEMOTAXIS PROTEIN METHYLTRANSFERASE"/>
    <property type="match status" value="1"/>
</dbReference>
<dbReference type="CDD" id="cd02440">
    <property type="entry name" value="AdoMet_MTases"/>
    <property type="match status" value="1"/>
</dbReference>
<dbReference type="GO" id="GO:0008757">
    <property type="term" value="F:S-adenosylmethionine-dependent methyltransferase activity"/>
    <property type="evidence" value="ECO:0007669"/>
    <property type="project" value="InterPro"/>
</dbReference>
<dbReference type="Pfam" id="PF13432">
    <property type="entry name" value="TPR_16"/>
    <property type="match status" value="1"/>
</dbReference>
<name>A0A158BYW4_9BURK</name>
<protein>
    <submittedName>
        <fullName evidence="6">MCP methyltransferase, CheR-type</fullName>
    </submittedName>
</protein>
<reference evidence="6" key="1">
    <citation type="submission" date="2016-01" db="EMBL/GenBank/DDBJ databases">
        <authorList>
            <person name="Peeters C."/>
        </authorList>
    </citation>
    <scope>NUCLEOTIDE SEQUENCE</scope>
    <source>
        <strain evidence="6">LMG 29322</strain>
    </source>
</reference>
<dbReference type="EMBL" id="FCOA02000016">
    <property type="protein sequence ID" value="SAK75282.1"/>
    <property type="molecule type" value="Genomic_DNA"/>
</dbReference>
<dbReference type="Proteomes" id="UP000054851">
    <property type="component" value="Unassembled WGS sequence"/>
</dbReference>
<keyword evidence="4" id="KW-0802">TPR repeat</keyword>
<evidence type="ECO:0000259" key="5">
    <source>
        <dbReference type="PROSITE" id="PS50123"/>
    </source>
</evidence>
<dbReference type="SUPFAM" id="SSF53335">
    <property type="entry name" value="S-adenosyl-L-methionine-dependent methyltransferases"/>
    <property type="match status" value="1"/>
</dbReference>
<dbReference type="SMART" id="SM00028">
    <property type="entry name" value="TPR"/>
    <property type="match status" value="1"/>
</dbReference>
<dbReference type="OrthoDB" id="9816309at2"/>
<proteinExistence type="predicted"/>
<dbReference type="InterPro" id="IPR019734">
    <property type="entry name" value="TPR_rpt"/>
</dbReference>
<dbReference type="GO" id="GO:0032259">
    <property type="term" value="P:methylation"/>
    <property type="evidence" value="ECO:0007669"/>
    <property type="project" value="UniProtKB-KW"/>
</dbReference>
<dbReference type="Gene3D" id="1.25.40.10">
    <property type="entry name" value="Tetratricopeptide repeat domain"/>
    <property type="match status" value="1"/>
</dbReference>
<evidence type="ECO:0000256" key="2">
    <source>
        <dbReference type="ARBA" id="ARBA00022679"/>
    </source>
</evidence>
<dbReference type="PROSITE" id="PS50123">
    <property type="entry name" value="CHER"/>
    <property type="match status" value="1"/>
</dbReference>
<evidence type="ECO:0000256" key="4">
    <source>
        <dbReference type="PROSITE-ProRule" id="PRU00339"/>
    </source>
</evidence>
<evidence type="ECO:0000313" key="7">
    <source>
        <dbReference type="Proteomes" id="UP000054851"/>
    </source>
</evidence>
<dbReference type="STRING" id="1777140.AWB79_04440"/>
<dbReference type="SUPFAM" id="SSF48452">
    <property type="entry name" value="TPR-like"/>
    <property type="match status" value="1"/>
</dbReference>
<keyword evidence="2" id="KW-0808">Transferase</keyword>
<dbReference type="InterPro" id="IPR011990">
    <property type="entry name" value="TPR-like_helical_dom_sf"/>
</dbReference>
<dbReference type="PANTHER" id="PTHR24422:SF19">
    <property type="entry name" value="CHEMOTAXIS PROTEIN METHYLTRANSFERASE"/>
    <property type="match status" value="1"/>
</dbReference>
<dbReference type="InterPro" id="IPR022642">
    <property type="entry name" value="CheR_C"/>
</dbReference>
<feature type="repeat" description="TPR" evidence="4">
    <location>
        <begin position="376"/>
        <end position="409"/>
    </location>
</feature>
<dbReference type="InterPro" id="IPR050903">
    <property type="entry name" value="Bact_Chemotaxis_MeTrfase"/>
</dbReference>
<dbReference type="RefSeq" id="WP_061169575.1">
    <property type="nucleotide sequence ID" value="NZ_FCOA02000016.1"/>
</dbReference>
<feature type="domain" description="CheR-type methyltransferase" evidence="5">
    <location>
        <begin position="21"/>
        <end position="258"/>
    </location>
</feature>
<dbReference type="InterPro" id="IPR029063">
    <property type="entry name" value="SAM-dependent_MTases_sf"/>
</dbReference>
<evidence type="ECO:0000313" key="6">
    <source>
        <dbReference type="EMBL" id="SAK75282.1"/>
    </source>
</evidence>
<dbReference type="PROSITE" id="PS50005">
    <property type="entry name" value="TPR"/>
    <property type="match status" value="1"/>
</dbReference>
<dbReference type="Pfam" id="PF01739">
    <property type="entry name" value="CheR"/>
    <property type="match status" value="1"/>
</dbReference>
<sequence>MSALPHSFDDASPGEPFGIGRFIDLLHRTIGLDAESIGTNAVSRAVRERYNLWRERHGGTLDDYHRDLTQDPARMQELIEAVVVPETWFFRDPEAFGALARLARVRLHERPGKPVRVLSAPCSTGEEAYSIAMSLIEAGIAPERFTIDAIDVSERALSIARRAHYGRNAFRGRSLGYRERHFRVADGGWQLDPAIAQSVRFSQANLLHLDAHAFERFDFVLCRNVLIYFDRETQCAVLRALDGLLAEGGTLFVGPAETGLLMREGLCSANIPLAFAFHRPERESANVFSGAWPGAPVVTPSLPAMPALKSAFVLPAWASAPLVRTAPVAAKPIETMPAKHEQTGTLEQARELADAGQLDAAANAARAFLNAHPSNADAYYLLGVIADARGEKQESRAHYRRALYLDPAHREALAHLAACLTLDGDEGAARLLLARAGRATGSTR</sequence>
<keyword evidence="3" id="KW-0949">S-adenosyl-L-methionine</keyword>